<name>A0A379RYR6_SALER</name>
<dbReference type="AlphaFoldDB" id="A0A379RYR6"/>
<reference evidence="1 2" key="1">
    <citation type="submission" date="2018-06" db="EMBL/GenBank/DDBJ databases">
        <authorList>
            <consortium name="Pathogen Informatics"/>
            <person name="Doyle S."/>
        </authorList>
    </citation>
    <scope>NUCLEOTIDE SEQUENCE [LARGE SCALE GENOMIC DNA]</scope>
    <source>
        <strain evidence="1 2">NCTC7295</strain>
    </source>
</reference>
<organism evidence="1 2">
    <name type="scientific">Salmonella enterica subsp. arizonae</name>
    <dbReference type="NCBI Taxonomy" id="59203"/>
    <lineage>
        <taxon>Bacteria</taxon>
        <taxon>Pseudomonadati</taxon>
        <taxon>Pseudomonadota</taxon>
        <taxon>Gammaproteobacteria</taxon>
        <taxon>Enterobacterales</taxon>
        <taxon>Enterobacteriaceae</taxon>
        <taxon>Salmonella</taxon>
    </lineage>
</organism>
<evidence type="ECO:0000313" key="1">
    <source>
        <dbReference type="EMBL" id="SUG13757.1"/>
    </source>
</evidence>
<accession>A0A379RYR6</accession>
<dbReference type="Proteomes" id="UP000254124">
    <property type="component" value="Unassembled WGS sequence"/>
</dbReference>
<protein>
    <submittedName>
        <fullName evidence="1">Uncharacterized protein</fullName>
    </submittedName>
</protein>
<evidence type="ECO:0000313" key="2">
    <source>
        <dbReference type="Proteomes" id="UP000254124"/>
    </source>
</evidence>
<proteinExistence type="predicted"/>
<gene>
    <name evidence="1" type="ORF">NCTC7295_01354</name>
</gene>
<sequence>MIMMEYYKDKNNAVYTYDAYITQDLYIKEGLVLIIRSHGNY</sequence>
<dbReference type="EMBL" id="UGWZ01000001">
    <property type="protein sequence ID" value="SUG13757.1"/>
    <property type="molecule type" value="Genomic_DNA"/>
</dbReference>